<protein>
    <recommendedName>
        <fullName evidence="5">RING-type domain-containing protein</fullName>
    </recommendedName>
</protein>
<evidence type="ECO:0000313" key="7">
    <source>
        <dbReference type="Proteomes" id="UP001632037"/>
    </source>
</evidence>
<dbReference type="Proteomes" id="UP001632037">
    <property type="component" value="Unassembled WGS sequence"/>
</dbReference>
<dbReference type="Gene3D" id="3.30.40.10">
    <property type="entry name" value="Zinc/RING finger domain, C3HC4 (zinc finger)"/>
    <property type="match status" value="1"/>
</dbReference>
<dbReference type="EMBL" id="JBIMZQ010000074">
    <property type="protein sequence ID" value="KAL3656762.1"/>
    <property type="molecule type" value="Genomic_DNA"/>
</dbReference>
<feature type="domain" description="RING-type" evidence="5">
    <location>
        <begin position="236"/>
        <end position="297"/>
    </location>
</feature>
<organism evidence="6 7">
    <name type="scientific">Phytophthora oleae</name>
    <dbReference type="NCBI Taxonomy" id="2107226"/>
    <lineage>
        <taxon>Eukaryota</taxon>
        <taxon>Sar</taxon>
        <taxon>Stramenopiles</taxon>
        <taxon>Oomycota</taxon>
        <taxon>Peronosporomycetes</taxon>
        <taxon>Peronosporales</taxon>
        <taxon>Peronosporaceae</taxon>
        <taxon>Phytophthora</taxon>
    </lineage>
</organism>
<dbReference type="SUPFAM" id="SSF64268">
    <property type="entry name" value="PX domain"/>
    <property type="match status" value="1"/>
</dbReference>
<dbReference type="InterPro" id="IPR013083">
    <property type="entry name" value="Znf_RING/FYVE/PHD"/>
</dbReference>
<dbReference type="InterPro" id="IPR001841">
    <property type="entry name" value="Znf_RING"/>
</dbReference>
<proteinExistence type="predicted"/>
<name>A0ABD3EQP5_9STRA</name>
<keyword evidence="7" id="KW-1185">Reference proteome</keyword>
<keyword evidence="2 4" id="KW-0863">Zinc-finger</keyword>
<reference evidence="6 7" key="1">
    <citation type="submission" date="2024-09" db="EMBL/GenBank/DDBJ databases">
        <title>Genome sequencing and assembly of Phytophthora oleae, isolate VK10A, causative agent of rot of olive drupes.</title>
        <authorList>
            <person name="Conti Taguali S."/>
            <person name="Riolo M."/>
            <person name="La Spada F."/>
            <person name="Cacciola S.O."/>
            <person name="Dionisio G."/>
        </authorList>
    </citation>
    <scope>NUCLEOTIDE SEQUENCE [LARGE SCALE GENOMIC DNA]</scope>
    <source>
        <strain evidence="6 7">VK10A</strain>
    </source>
</reference>
<sequence>MEPRFSTPLFILTLSTLHSTKMNAKRLRKKRSLPVGPLPPQVAWLDGISMNVAPLIACPRTSYRRVDYLLTVTCQGRDEAESSTWHLVRSFDEFRFFRKRLVADLNRGHFCEAECPWLYTFLKSYYPKSHLVGSSFSRVVDRRRKTLTRSLTTIRSFLMNRTNHVCPLVLQGVALELLEFIVGGQQELNDNLHGQVPGWLRQVLQRWHEGDLEPEASTSSDDTSTEDTSTVEKDICALCEHPLVGHPQEEQDLKDLDEDRWSQLTAAEPFSTLTCGHHFHDECLIHRLNEALECPTCGRKEVW</sequence>
<evidence type="ECO:0000259" key="5">
    <source>
        <dbReference type="PROSITE" id="PS50089"/>
    </source>
</evidence>
<dbReference type="InterPro" id="IPR018957">
    <property type="entry name" value="Znf_C3HC4_RING-type"/>
</dbReference>
<evidence type="ECO:0000256" key="2">
    <source>
        <dbReference type="ARBA" id="ARBA00022771"/>
    </source>
</evidence>
<gene>
    <name evidence="6" type="ORF">V7S43_018321</name>
</gene>
<keyword evidence="1" id="KW-0479">Metal-binding</keyword>
<keyword evidence="3" id="KW-0862">Zinc</keyword>
<dbReference type="PROSITE" id="PS50089">
    <property type="entry name" value="ZF_RING_2"/>
    <property type="match status" value="1"/>
</dbReference>
<evidence type="ECO:0000256" key="1">
    <source>
        <dbReference type="ARBA" id="ARBA00022723"/>
    </source>
</evidence>
<dbReference type="InterPro" id="IPR036871">
    <property type="entry name" value="PX_dom_sf"/>
</dbReference>
<evidence type="ECO:0000313" key="6">
    <source>
        <dbReference type="EMBL" id="KAL3656762.1"/>
    </source>
</evidence>
<comment type="caution">
    <text evidence="6">The sequence shown here is derived from an EMBL/GenBank/DDBJ whole genome shotgun (WGS) entry which is preliminary data.</text>
</comment>
<dbReference type="AlphaFoldDB" id="A0ABD3EQP5"/>
<dbReference type="Gene3D" id="3.30.1520.10">
    <property type="entry name" value="Phox-like domain"/>
    <property type="match status" value="1"/>
</dbReference>
<accession>A0ABD3EQP5</accession>
<dbReference type="SUPFAM" id="SSF57850">
    <property type="entry name" value="RING/U-box"/>
    <property type="match status" value="1"/>
</dbReference>
<evidence type="ECO:0000256" key="3">
    <source>
        <dbReference type="ARBA" id="ARBA00022833"/>
    </source>
</evidence>
<dbReference type="GO" id="GO:0008270">
    <property type="term" value="F:zinc ion binding"/>
    <property type="evidence" value="ECO:0007669"/>
    <property type="project" value="UniProtKB-KW"/>
</dbReference>
<dbReference type="SMART" id="SM00184">
    <property type="entry name" value="RING"/>
    <property type="match status" value="1"/>
</dbReference>
<dbReference type="Pfam" id="PF00097">
    <property type="entry name" value="zf-C3HC4"/>
    <property type="match status" value="1"/>
</dbReference>
<evidence type="ECO:0000256" key="4">
    <source>
        <dbReference type="PROSITE-ProRule" id="PRU00175"/>
    </source>
</evidence>